<dbReference type="Proteomes" id="UP001470230">
    <property type="component" value="Unassembled WGS sequence"/>
</dbReference>
<evidence type="ECO:0008006" key="3">
    <source>
        <dbReference type="Google" id="ProtNLM"/>
    </source>
</evidence>
<gene>
    <name evidence="1" type="ORF">M9Y10_015651</name>
</gene>
<comment type="caution">
    <text evidence="1">The sequence shown here is derived from an EMBL/GenBank/DDBJ whole genome shotgun (WGS) entry which is preliminary data.</text>
</comment>
<dbReference type="PANTHER" id="PTHR24159">
    <property type="match status" value="1"/>
</dbReference>
<evidence type="ECO:0000313" key="1">
    <source>
        <dbReference type="EMBL" id="KAK8897686.1"/>
    </source>
</evidence>
<reference evidence="1 2" key="1">
    <citation type="submission" date="2024-04" db="EMBL/GenBank/DDBJ databases">
        <title>Tritrichomonas musculus Genome.</title>
        <authorList>
            <person name="Alves-Ferreira E."/>
            <person name="Grigg M."/>
            <person name="Lorenzi H."/>
            <person name="Galac M."/>
        </authorList>
    </citation>
    <scope>NUCLEOTIDE SEQUENCE [LARGE SCALE GENOMIC DNA]</scope>
    <source>
        <strain evidence="1 2">EAF2021</strain>
    </source>
</reference>
<protein>
    <recommendedName>
        <fullName evidence="3">DUF3447 domain-containing protein</fullName>
    </recommendedName>
</protein>
<proteinExistence type="predicted"/>
<organism evidence="1 2">
    <name type="scientific">Tritrichomonas musculus</name>
    <dbReference type="NCBI Taxonomy" id="1915356"/>
    <lineage>
        <taxon>Eukaryota</taxon>
        <taxon>Metamonada</taxon>
        <taxon>Parabasalia</taxon>
        <taxon>Tritrichomonadida</taxon>
        <taxon>Tritrichomonadidae</taxon>
        <taxon>Tritrichomonas</taxon>
    </lineage>
</organism>
<keyword evidence="2" id="KW-1185">Reference proteome</keyword>
<accession>A0ABR2L2V7</accession>
<dbReference type="InterPro" id="IPR036770">
    <property type="entry name" value="Ankyrin_rpt-contain_sf"/>
</dbReference>
<sequence length="375" mass="45510">MEILEYVNQKKILQEHLLTFIENESDDNEDYEKLTKIFEKQNISNNRDEFLSFLYLLIKIIDNHKRTKDFFKKIEQILLYFQEDIKEKFTNAEKIEIFKSNNRIFLFLINTELIASDETFFDFFDKYDYLIEPGKFHYFYPEIKKLFDSETRKMIEKDILKQDPDIFENFDKKRQKAENDTYIAELIREDLIDEFIMYVNQTNYPLNNRIKHSIFETNAFLIEDKEPTLIEYSAFFGSIQIFQYLRLNKVNIRQSLMLYAIHGNNADMIHLLEENGVKFDERCLRESIKCHHKEITNYIQNNLNSKELKIEKDFDDNVILYCFQNCNYEFFPDDLFSYYVLFYSCSFNYINLLKLLLKENKLDINHTIISIVQFS</sequence>
<dbReference type="EMBL" id="JAPFFF010000002">
    <property type="protein sequence ID" value="KAK8897686.1"/>
    <property type="molecule type" value="Genomic_DNA"/>
</dbReference>
<evidence type="ECO:0000313" key="2">
    <source>
        <dbReference type="Proteomes" id="UP001470230"/>
    </source>
</evidence>
<name>A0ABR2L2V7_9EUKA</name>
<dbReference type="PANTHER" id="PTHR24159:SF5">
    <property type="entry name" value="ANK_REP_REGION DOMAIN-CONTAINING PROTEIN"/>
    <property type="match status" value="1"/>
</dbReference>
<dbReference type="SUPFAM" id="SSF48403">
    <property type="entry name" value="Ankyrin repeat"/>
    <property type="match status" value="1"/>
</dbReference>